<evidence type="ECO:0000259" key="9">
    <source>
        <dbReference type="PROSITE" id="PS50850"/>
    </source>
</evidence>
<dbReference type="GO" id="GO:0016020">
    <property type="term" value="C:membrane"/>
    <property type="evidence" value="ECO:0007669"/>
    <property type="project" value="UniProtKB-SubCell"/>
</dbReference>
<dbReference type="SUPFAM" id="SSF103473">
    <property type="entry name" value="MFS general substrate transporter"/>
    <property type="match status" value="1"/>
</dbReference>
<dbReference type="InterPro" id="IPR036259">
    <property type="entry name" value="MFS_trans_sf"/>
</dbReference>
<feature type="transmembrane region" description="Helical" evidence="8">
    <location>
        <begin position="98"/>
        <end position="118"/>
    </location>
</feature>
<feature type="transmembrane region" description="Helical" evidence="8">
    <location>
        <begin position="274"/>
        <end position="293"/>
    </location>
</feature>
<comment type="function">
    <text evidence="1">Resistance to tetracycline by an active tetracycline efflux. This is an energy-dependent process that decreases the accumulation of the antibiotic in whole cells. This protein functions as a metal-tetracycline/H(+) antiporter.</text>
</comment>
<feature type="transmembrane region" description="Helical" evidence="8">
    <location>
        <begin position="244"/>
        <end position="267"/>
    </location>
</feature>
<evidence type="ECO:0000256" key="4">
    <source>
        <dbReference type="ARBA" id="ARBA00007520"/>
    </source>
</evidence>
<comment type="similarity">
    <text evidence="4">Belongs to the major facilitator superfamily. TCR/Tet family.</text>
</comment>
<evidence type="ECO:0000256" key="2">
    <source>
        <dbReference type="ARBA" id="ARBA00004141"/>
    </source>
</evidence>
<dbReference type="RefSeq" id="WP_001031679.1">
    <property type="nucleotide sequence ID" value="NZ_CP161854.1"/>
</dbReference>
<dbReference type="NCBIfam" id="NF012174">
    <property type="entry name" value="tet_MFS_A_B_C_D"/>
    <property type="match status" value="1"/>
</dbReference>
<keyword evidence="6 8" id="KW-1133">Transmembrane helix</keyword>
<dbReference type="InterPro" id="IPR020846">
    <property type="entry name" value="MFS_dom"/>
</dbReference>
<dbReference type="AlphaFoldDB" id="A0A0H7HN01"/>
<dbReference type="CDD" id="cd17388">
    <property type="entry name" value="MFS_TetA"/>
    <property type="match status" value="1"/>
</dbReference>
<feature type="transmembrane region" description="Helical" evidence="8">
    <location>
        <begin position="334"/>
        <end position="359"/>
    </location>
</feature>
<feature type="transmembrane region" description="Helical" evidence="8">
    <location>
        <begin position="42"/>
        <end position="61"/>
    </location>
</feature>
<dbReference type="PANTHER" id="PTHR23507">
    <property type="entry name" value="ZGC:174356"/>
    <property type="match status" value="1"/>
</dbReference>
<feature type="transmembrane region" description="Helical" evidence="8">
    <location>
        <begin position="299"/>
        <end position="322"/>
    </location>
</feature>
<feature type="domain" description="Major facilitator superfamily (MFS) profile" evidence="9">
    <location>
        <begin position="4"/>
        <end position="389"/>
    </location>
</feature>
<sequence length="400" mass="43205">MNKFAITALTITALDAMGIGLIMPVLPTLLREYVSAENLANHYGILLALYAIMQVFFAPLLGKWSDKFGRRPILLLSLAGAAVDYTLLALSSSLWMLYVGRLISGVTGATGAVAASVIADNTASQERTKWFGRLGAAFGVGLISGPAIGGFTGQFSAHLPFIIAAILNALSFLVIMLIFKDNKIKNTEKNTTETAENSRPFLQVIKPVILLLFIFFMTQMIGQIPATTWVLFTEHRFQWGSMEIGLSLAGLGIMHALFQAFVAGAIAKKFNEKVTIIVGFVVDGAAFIILSLLTKGWMIYPTLILLAGGSIALPALQGLMSAQVNQTNQGKLQGVLVSLTNTTGVIGPLLFSFIFGQTLASWDGWIWMIGAIMYVLLIVFILSFYRSTKKIVKIAKLPAS</sequence>
<evidence type="ECO:0000256" key="5">
    <source>
        <dbReference type="ARBA" id="ARBA00022692"/>
    </source>
</evidence>
<evidence type="ECO:0000256" key="6">
    <source>
        <dbReference type="ARBA" id="ARBA00022989"/>
    </source>
</evidence>
<evidence type="ECO:0000256" key="7">
    <source>
        <dbReference type="ARBA" id="ARBA00023136"/>
    </source>
</evidence>
<reference evidence="11" key="1">
    <citation type="journal article" date="2016" name="Sci. Rep.">
        <title>Variations in SXT elements in epidemic Vibrio cholerae O1 El Tor strains in China.</title>
        <authorList>
            <person name="Wang R."/>
            <person name="Yu D."/>
            <person name="Yue J."/>
            <person name="Kan B."/>
        </authorList>
    </citation>
    <scope>NUCLEOTIDE SEQUENCE</scope>
    <source>
        <strain evidence="11">AHV1003</strain>
        <strain evidence="10">ICDC-2255</strain>
        <strain evidence="12">Wujiang-2</strain>
    </source>
</reference>
<dbReference type="Pfam" id="PF07690">
    <property type="entry name" value="MFS_1"/>
    <property type="match status" value="1"/>
</dbReference>
<protein>
    <submittedName>
        <fullName evidence="11">Tetracycline efflux protein</fullName>
    </submittedName>
</protein>
<dbReference type="EMBL" id="KT151663">
    <property type="protein sequence ID" value="ALP45214.1"/>
    <property type="molecule type" value="Genomic_DNA"/>
</dbReference>
<dbReference type="InterPro" id="IPR005829">
    <property type="entry name" value="Sugar_transporter_CS"/>
</dbReference>
<gene>
    <name evidence="11" type="primary">tetA</name>
</gene>
<keyword evidence="5 8" id="KW-0812">Transmembrane</keyword>
<feature type="transmembrane region" description="Helical" evidence="8">
    <location>
        <begin position="365"/>
        <end position="385"/>
    </location>
</feature>
<dbReference type="EMBL" id="KT151660">
    <property type="protein sequence ID" value="ALP44933.1"/>
    <property type="molecule type" value="Genomic_DNA"/>
</dbReference>
<dbReference type="Gene3D" id="1.20.1250.20">
    <property type="entry name" value="MFS general substrate transporter like domains"/>
    <property type="match status" value="1"/>
</dbReference>
<evidence type="ECO:0000256" key="8">
    <source>
        <dbReference type="SAM" id="Phobius"/>
    </source>
</evidence>
<dbReference type="InterPro" id="IPR001958">
    <property type="entry name" value="Tet-R_TetA/multi-R_MdtG-like"/>
</dbReference>
<proteinExistence type="inferred from homology"/>
<dbReference type="PROSITE" id="PS00216">
    <property type="entry name" value="SUGAR_TRANSPORT_1"/>
    <property type="match status" value="1"/>
</dbReference>
<dbReference type="InterPro" id="IPR011701">
    <property type="entry name" value="MFS"/>
</dbReference>
<feature type="transmembrane region" description="Helical" evidence="8">
    <location>
        <begin position="208"/>
        <end position="232"/>
    </location>
</feature>
<evidence type="ECO:0000256" key="1">
    <source>
        <dbReference type="ARBA" id="ARBA00003279"/>
    </source>
</evidence>
<feature type="transmembrane region" description="Helical" evidence="8">
    <location>
        <begin position="130"/>
        <end position="151"/>
    </location>
</feature>
<evidence type="ECO:0000313" key="12">
    <source>
        <dbReference type="EMBL" id="ALP45314.1"/>
    </source>
</evidence>
<evidence type="ECO:0000313" key="11">
    <source>
        <dbReference type="EMBL" id="ALP45214.1"/>
    </source>
</evidence>
<keyword evidence="7 8" id="KW-0472">Membrane</keyword>
<dbReference type="PROSITE" id="PS50850">
    <property type="entry name" value="MFS"/>
    <property type="match status" value="1"/>
</dbReference>
<accession>A0A0H7HN01</accession>
<dbReference type="GO" id="GO:0022857">
    <property type="term" value="F:transmembrane transporter activity"/>
    <property type="evidence" value="ECO:0007669"/>
    <property type="project" value="InterPro"/>
</dbReference>
<comment type="subcellular location">
    <subcellularLocation>
        <location evidence="3">Cell membrane</location>
    </subcellularLocation>
    <subcellularLocation>
        <location evidence="2">Membrane</location>
        <topology evidence="2">Multi-pass membrane protein</topology>
    </subcellularLocation>
</comment>
<name>A0A0H7HN01_VIBCL</name>
<dbReference type="PANTHER" id="PTHR23507:SF1">
    <property type="entry name" value="FI18259P1-RELATED"/>
    <property type="match status" value="1"/>
</dbReference>
<dbReference type="EMBL" id="KT151664">
    <property type="protein sequence ID" value="ALP45314.1"/>
    <property type="molecule type" value="Genomic_DNA"/>
</dbReference>
<dbReference type="PRINTS" id="PR01035">
    <property type="entry name" value="TCRTETA"/>
</dbReference>
<feature type="transmembrane region" description="Helical" evidence="8">
    <location>
        <begin position="73"/>
        <end position="92"/>
    </location>
</feature>
<evidence type="ECO:0000256" key="3">
    <source>
        <dbReference type="ARBA" id="ARBA00004236"/>
    </source>
</evidence>
<dbReference type="PATRIC" id="fig|666.1989.peg.2763"/>
<evidence type="ECO:0000313" key="10">
    <source>
        <dbReference type="EMBL" id="ALP44933.1"/>
    </source>
</evidence>
<feature type="transmembrane region" description="Helical" evidence="8">
    <location>
        <begin position="157"/>
        <end position="179"/>
    </location>
</feature>
<organism evidence="11">
    <name type="scientific">Vibrio cholerae</name>
    <dbReference type="NCBI Taxonomy" id="666"/>
    <lineage>
        <taxon>Bacteria</taxon>
        <taxon>Pseudomonadati</taxon>
        <taxon>Pseudomonadota</taxon>
        <taxon>Gammaproteobacteria</taxon>
        <taxon>Vibrionales</taxon>
        <taxon>Vibrionaceae</taxon>
        <taxon>Vibrio</taxon>
    </lineage>
</organism>